<evidence type="ECO:0000256" key="2">
    <source>
        <dbReference type="ARBA" id="ARBA00022676"/>
    </source>
</evidence>
<dbReference type="Proteomes" id="UP000437709">
    <property type="component" value="Unassembled WGS sequence"/>
</dbReference>
<comment type="similarity">
    <text evidence="1">Belongs to the glycosyltransferase group 1 family. Glycosyltransferase 4 subfamily.</text>
</comment>
<dbReference type="OrthoDB" id="8878585at2"/>
<evidence type="ECO:0000313" key="8">
    <source>
        <dbReference type="Proteomes" id="UP000437709"/>
    </source>
</evidence>
<feature type="domain" description="Glycosyltransferase subfamily 4-like N-terminal" evidence="6">
    <location>
        <begin position="34"/>
        <end position="190"/>
    </location>
</feature>
<reference evidence="7 8" key="1">
    <citation type="submission" date="2019-10" db="EMBL/GenBank/DDBJ databases">
        <title>Georgenia wutianyii sp. nov. and Georgenia yuyongxinii sp. nov. isolated from plateau pika (Ochotona curzoniae) in the Qinghai-Tibet plateau of China.</title>
        <authorList>
            <person name="Tian Z."/>
        </authorList>
    </citation>
    <scope>NUCLEOTIDE SEQUENCE [LARGE SCALE GENOMIC DNA]</scope>
    <source>
        <strain evidence="7 8">JCM 19765</strain>
    </source>
</reference>
<feature type="compositionally biased region" description="Basic and acidic residues" evidence="4">
    <location>
        <begin position="388"/>
        <end position="398"/>
    </location>
</feature>
<dbReference type="Gene3D" id="3.40.50.2000">
    <property type="entry name" value="Glycogen Phosphorylase B"/>
    <property type="match status" value="2"/>
</dbReference>
<dbReference type="GO" id="GO:0016757">
    <property type="term" value="F:glycosyltransferase activity"/>
    <property type="evidence" value="ECO:0007669"/>
    <property type="project" value="UniProtKB-KW"/>
</dbReference>
<keyword evidence="3 7" id="KW-0808">Transferase</keyword>
<dbReference type="InterPro" id="IPR028098">
    <property type="entry name" value="Glyco_trans_4-like_N"/>
</dbReference>
<dbReference type="RefSeq" id="WP_152196642.1">
    <property type="nucleotide sequence ID" value="NZ_VUKD01000007.1"/>
</dbReference>
<dbReference type="Pfam" id="PF13439">
    <property type="entry name" value="Glyco_transf_4"/>
    <property type="match status" value="1"/>
</dbReference>
<dbReference type="Pfam" id="PF00534">
    <property type="entry name" value="Glycos_transf_1"/>
    <property type="match status" value="1"/>
</dbReference>
<dbReference type="CDD" id="cd03801">
    <property type="entry name" value="GT4_PimA-like"/>
    <property type="match status" value="1"/>
</dbReference>
<keyword evidence="8" id="KW-1185">Reference proteome</keyword>
<name>A0A6N7EMY5_9MICO</name>
<evidence type="ECO:0000256" key="4">
    <source>
        <dbReference type="SAM" id="MobiDB-lite"/>
    </source>
</evidence>
<organism evidence="7 8">
    <name type="scientific">Georgenia subflava</name>
    <dbReference type="NCBI Taxonomy" id="1622177"/>
    <lineage>
        <taxon>Bacteria</taxon>
        <taxon>Bacillati</taxon>
        <taxon>Actinomycetota</taxon>
        <taxon>Actinomycetes</taxon>
        <taxon>Micrococcales</taxon>
        <taxon>Bogoriellaceae</taxon>
        <taxon>Georgenia</taxon>
    </lineage>
</organism>
<evidence type="ECO:0000256" key="1">
    <source>
        <dbReference type="ARBA" id="ARBA00009481"/>
    </source>
</evidence>
<dbReference type="PANTHER" id="PTHR12526">
    <property type="entry name" value="GLYCOSYLTRANSFERASE"/>
    <property type="match status" value="1"/>
</dbReference>
<feature type="region of interest" description="Disordered" evidence="4">
    <location>
        <begin position="384"/>
        <end position="424"/>
    </location>
</feature>
<feature type="domain" description="Glycosyl transferase family 1" evidence="5">
    <location>
        <begin position="204"/>
        <end position="364"/>
    </location>
</feature>
<proteinExistence type="inferred from homology"/>
<accession>A0A6N7EMY5</accession>
<dbReference type="InterPro" id="IPR001296">
    <property type="entry name" value="Glyco_trans_1"/>
</dbReference>
<evidence type="ECO:0000313" key="7">
    <source>
        <dbReference type="EMBL" id="MPV36584.1"/>
    </source>
</evidence>
<dbReference type="AlphaFoldDB" id="A0A6N7EMY5"/>
<comment type="caution">
    <text evidence="7">The sequence shown here is derived from an EMBL/GenBank/DDBJ whole genome shotgun (WGS) entry which is preliminary data.</text>
</comment>
<dbReference type="PANTHER" id="PTHR12526:SF640">
    <property type="entry name" value="COLANIC ACID BIOSYNTHESIS GLYCOSYLTRANSFERASE WCAL-RELATED"/>
    <property type="match status" value="1"/>
</dbReference>
<sequence length="424" mass="45228">MARTRPQAPDGPARRIVVVHPSPDVYGSDLQLVESVAGLVAHGWLPEVVLPADGPLRALLEEHGAGVRIRDFPVLRRALLRPRALARLVAGSPATVWRLRGELRRSGAAAVYVNTLTIPLWLVAARAAGLPVMCHSHEAELVARPLQLALTAPLLLADRVVANSEATRAVLTTTVPRLAPRVVVVPNGIPDAGPPAPLRRRRAGDELRLALVSRLSPRKGIHVAVDAVARLRHQGRPVTLDICGSTFPGYEWYEREVRAQVQDSGLAGAVTFHGYVSPTRPLLDDADAVLVPSFGESFGNVAVEGMLAGRPVVASDVQGLAEVITDGRSGVLVEPGSAEQLAGAVAALADDPERAARLAREGRQEATTRFGVDPYRARIAELASQVAGRDHRQDENPQRRPGRPLSVDRARPGAGSGASRPSRR</sequence>
<evidence type="ECO:0000259" key="5">
    <source>
        <dbReference type="Pfam" id="PF00534"/>
    </source>
</evidence>
<dbReference type="EMBL" id="WHPC01000014">
    <property type="protein sequence ID" value="MPV36584.1"/>
    <property type="molecule type" value="Genomic_DNA"/>
</dbReference>
<keyword evidence="2" id="KW-0328">Glycosyltransferase</keyword>
<dbReference type="SUPFAM" id="SSF53756">
    <property type="entry name" value="UDP-Glycosyltransferase/glycogen phosphorylase"/>
    <property type="match status" value="1"/>
</dbReference>
<gene>
    <name evidence="7" type="ORF">GB881_05865</name>
</gene>
<evidence type="ECO:0000259" key="6">
    <source>
        <dbReference type="Pfam" id="PF13439"/>
    </source>
</evidence>
<evidence type="ECO:0000256" key="3">
    <source>
        <dbReference type="ARBA" id="ARBA00022679"/>
    </source>
</evidence>
<protein>
    <submittedName>
        <fullName evidence="7">Glycosyltransferase</fullName>
    </submittedName>
</protein>